<reference evidence="6" key="1">
    <citation type="submission" date="2023-05" db="EMBL/GenBank/DDBJ databases">
        <title>High-quality long-read genome of Scophthalmus maximus.</title>
        <authorList>
            <person name="Lien S."/>
            <person name="Martinez P."/>
        </authorList>
    </citation>
    <scope>NUCLEOTIDE SEQUENCE [LARGE SCALE GENOMIC DNA]</scope>
</reference>
<dbReference type="Gene3D" id="3.40.470.10">
    <property type="entry name" value="Uracil-DNA glycosylase-like domain"/>
    <property type="match status" value="1"/>
</dbReference>
<reference evidence="6" key="2">
    <citation type="submission" date="2025-08" db="UniProtKB">
        <authorList>
            <consortium name="Ensembl"/>
        </authorList>
    </citation>
    <scope>IDENTIFICATION</scope>
</reference>
<organism evidence="6 7">
    <name type="scientific">Scophthalmus maximus</name>
    <name type="common">Turbot</name>
    <name type="synonym">Psetta maxima</name>
    <dbReference type="NCBI Taxonomy" id="52904"/>
    <lineage>
        <taxon>Eukaryota</taxon>
        <taxon>Metazoa</taxon>
        <taxon>Chordata</taxon>
        <taxon>Craniata</taxon>
        <taxon>Vertebrata</taxon>
        <taxon>Euteleostomi</taxon>
        <taxon>Actinopterygii</taxon>
        <taxon>Neopterygii</taxon>
        <taxon>Teleostei</taxon>
        <taxon>Neoteleostei</taxon>
        <taxon>Acanthomorphata</taxon>
        <taxon>Carangaria</taxon>
        <taxon>Pleuronectiformes</taxon>
        <taxon>Pleuronectoidei</taxon>
        <taxon>Scophthalmidae</taxon>
        <taxon>Scophthalmus</taxon>
    </lineage>
</organism>
<evidence type="ECO:0000256" key="1">
    <source>
        <dbReference type="ARBA" id="ARBA00022763"/>
    </source>
</evidence>
<name>A0A8D3DJD8_SCOMX</name>
<keyword evidence="1" id="KW-0227">DNA damage</keyword>
<dbReference type="GO" id="GO:0003677">
    <property type="term" value="F:DNA binding"/>
    <property type="evidence" value="ECO:0007669"/>
    <property type="project" value="UniProtKB-KW"/>
</dbReference>
<dbReference type="GO" id="GO:0000703">
    <property type="term" value="F:oxidized pyrimidine nucleobase lesion DNA N-glycosylase activity"/>
    <property type="evidence" value="ECO:0007669"/>
    <property type="project" value="TreeGrafter"/>
</dbReference>
<evidence type="ECO:0000256" key="2">
    <source>
        <dbReference type="ARBA" id="ARBA00022801"/>
    </source>
</evidence>
<dbReference type="PANTHER" id="PTHR13235">
    <property type="entry name" value="SINGLE-STRAND SELECTIVE MONOFUNCTIONAL URACIL DNA GLYCOSYLASE"/>
    <property type="match status" value="1"/>
</dbReference>
<dbReference type="GO" id="GO:0006284">
    <property type="term" value="P:base-excision repair"/>
    <property type="evidence" value="ECO:0007669"/>
    <property type="project" value="InterPro"/>
</dbReference>
<feature type="compositionally biased region" description="Basic and acidic residues" evidence="5">
    <location>
        <begin position="14"/>
        <end position="23"/>
    </location>
</feature>
<dbReference type="InterPro" id="IPR039134">
    <property type="entry name" value="SMUG1"/>
</dbReference>
<protein>
    <submittedName>
        <fullName evidence="6">Single-strand-selective monofunctional uracil-DNA glycosylase 1</fullName>
    </submittedName>
</protein>
<keyword evidence="4" id="KW-0234">DNA repair</keyword>
<evidence type="ECO:0000256" key="4">
    <source>
        <dbReference type="ARBA" id="ARBA00023204"/>
    </source>
</evidence>
<dbReference type="Proteomes" id="UP000694558">
    <property type="component" value="Chromosome 6"/>
</dbReference>
<keyword evidence="2" id="KW-0378">Hydrolase</keyword>
<dbReference type="GO" id="GO:0017065">
    <property type="term" value="F:single-strand selective uracil DNA N-glycosylase activity"/>
    <property type="evidence" value="ECO:0007669"/>
    <property type="project" value="InterPro"/>
</dbReference>
<gene>
    <name evidence="6" type="primary">smug1</name>
</gene>
<evidence type="ECO:0000313" key="6">
    <source>
        <dbReference type="Ensembl" id="ENSSMAP00000059647.1"/>
    </source>
</evidence>
<feature type="region of interest" description="Disordered" evidence="5">
    <location>
        <begin position="1"/>
        <end position="37"/>
    </location>
</feature>
<dbReference type="Ensembl" id="ENSSMAT00000041884.1">
    <property type="protein sequence ID" value="ENSSMAP00000059647.1"/>
    <property type="gene ID" value="ENSSMAG00000003776.2"/>
</dbReference>
<dbReference type="PANTHER" id="PTHR13235:SF2">
    <property type="entry name" value="SINGLE-STRAND SELECTIVE MONOFUNCTIONAL URACIL DNA GLYCOSYLASE"/>
    <property type="match status" value="1"/>
</dbReference>
<proteinExistence type="predicted"/>
<evidence type="ECO:0000313" key="7">
    <source>
        <dbReference type="Proteomes" id="UP000694558"/>
    </source>
</evidence>
<keyword evidence="3" id="KW-0238">DNA-binding</keyword>
<evidence type="ECO:0000256" key="5">
    <source>
        <dbReference type="SAM" id="MobiDB-lite"/>
    </source>
</evidence>
<evidence type="ECO:0000256" key="3">
    <source>
        <dbReference type="ARBA" id="ARBA00023125"/>
    </source>
</evidence>
<sequence length="196" mass="21600">MLEDAASHGAGQRARGDGDEEHPAPCGSRGRGCKAAPGGNAAPASRFLQVELELNAHLRRLVFSEPVRFIYNPLEYAWDTHRCYVERYCRGGQRVLFLGMNPGPFGMAQTGVPFGEVRSVVDWLKIVGEVGHPRDEHPKRRITGLACTQKEQTKAEGSTCESHIQVTLHSCCGRLLLDSVDQYSADIRSESLLKLL</sequence>
<dbReference type="GeneTree" id="ENSGT00390000004897"/>
<accession>A0A8D3DJD8</accession>
<dbReference type="AlphaFoldDB" id="A0A8D3DJD8"/>
<dbReference type="InterPro" id="IPR036895">
    <property type="entry name" value="Uracil-DNA_glycosylase-like_sf"/>
</dbReference>
<dbReference type="SUPFAM" id="SSF52141">
    <property type="entry name" value="Uracil-DNA glycosylase-like"/>
    <property type="match status" value="1"/>
</dbReference>